<sequence length="188" mass="22251">MNETAHTFWYRPLWQQILFICLIIFLCIIGYYFSYWDDREQQCVQFEKENKLLMGSIHQDKQFIHQSPSLSQLNEKISELSLNAELNHDPFIFIAQLQTLIIQSNITLNQLRPHHSAAEYNHTYQLDIQGSYNDIFQFIQSVTLQYAGRLWLFSEINIKPKEHKLTATLSISFLNNNAFIKDENSDED</sequence>
<organism evidence="2 3">
    <name type="scientific">Providencia heimbachae ATCC 35613</name>
    <dbReference type="NCBI Taxonomy" id="1354272"/>
    <lineage>
        <taxon>Bacteria</taxon>
        <taxon>Pseudomonadati</taxon>
        <taxon>Pseudomonadota</taxon>
        <taxon>Gammaproteobacteria</taxon>
        <taxon>Enterobacterales</taxon>
        <taxon>Morganellaceae</taxon>
        <taxon>Providencia</taxon>
    </lineage>
</organism>
<keyword evidence="3" id="KW-1185">Reference proteome</keyword>
<name>A0A1B7JU88_9GAMM</name>
<evidence type="ECO:0000313" key="3">
    <source>
        <dbReference type="Proteomes" id="UP000078224"/>
    </source>
</evidence>
<accession>A0A1B7JU88</accession>
<dbReference type="AlphaFoldDB" id="A0A1B7JU88"/>
<keyword evidence="1" id="KW-0812">Transmembrane</keyword>
<evidence type="ECO:0000313" key="2">
    <source>
        <dbReference type="EMBL" id="OAT51284.1"/>
    </source>
</evidence>
<dbReference type="RefSeq" id="WP_068908868.1">
    <property type="nucleotide sequence ID" value="NZ_LXEW01000032.1"/>
</dbReference>
<dbReference type="Proteomes" id="UP000078224">
    <property type="component" value="Unassembled WGS sequence"/>
</dbReference>
<dbReference type="PATRIC" id="fig|1354272.4.peg.2258"/>
<evidence type="ECO:0000256" key="1">
    <source>
        <dbReference type="SAM" id="Phobius"/>
    </source>
</evidence>
<dbReference type="EMBL" id="LXEW01000032">
    <property type="protein sequence ID" value="OAT51284.1"/>
    <property type="molecule type" value="Genomic_DNA"/>
</dbReference>
<comment type="caution">
    <text evidence="2">The sequence shown here is derived from an EMBL/GenBank/DDBJ whole genome shotgun (WGS) entry which is preliminary data.</text>
</comment>
<dbReference type="InterPro" id="IPR014717">
    <property type="entry name" value="Transl_elong_EF1B/ribsomal_bS6"/>
</dbReference>
<keyword evidence="1" id="KW-0472">Membrane</keyword>
<feature type="transmembrane region" description="Helical" evidence="1">
    <location>
        <begin position="13"/>
        <end position="33"/>
    </location>
</feature>
<gene>
    <name evidence="2" type="ORF">M998_2220</name>
</gene>
<proteinExistence type="predicted"/>
<protein>
    <submittedName>
        <fullName evidence="2">Uncharacterized protein</fullName>
    </submittedName>
</protein>
<keyword evidence="1" id="KW-1133">Transmembrane helix</keyword>
<reference evidence="2 3" key="1">
    <citation type="submission" date="2016-04" db="EMBL/GenBank/DDBJ databases">
        <title>ATOL: Assembling a taxonomically balanced genome-scale reconstruction of the evolutionary history of the Enterobacteriaceae.</title>
        <authorList>
            <person name="Plunkett G.III."/>
            <person name="Neeno-Eckwall E.C."/>
            <person name="Glasner J.D."/>
            <person name="Perna N.T."/>
        </authorList>
    </citation>
    <scope>NUCLEOTIDE SEQUENCE [LARGE SCALE GENOMIC DNA]</scope>
    <source>
        <strain evidence="2 3">ATCC 35613</strain>
    </source>
</reference>
<dbReference type="OrthoDB" id="6455512at2"/>
<dbReference type="Gene3D" id="3.30.70.60">
    <property type="match status" value="1"/>
</dbReference>